<feature type="transmembrane region" description="Helical" evidence="9">
    <location>
        <begin position="131"/>
        <end position="150"/>
    </location>
</feature>
<feature type="transmembrane region" description="Helical" evidence="9">
    <location>
        <begin position="93"/>
        <end position="111"/>
    </location>
</feature>
<keyword evidence="12" id="KW-1185">Reference proteome</keyword>
<evidence type="ECO:0000313" key="12">
    <source>
        <dbReference type="Proteomes" id="UP000324209"/>
    </source>
</evidence>
<keyword evidence="3" id="KW-1003">Cell membrane</keyword>
<name>A0A5C1QQV7_9SPIO</name>
<dbReference type="PANTHER" id="PTHR35011:SF2">
    <property type="entry name" value="2,3-DIKETO-L-GULONATE TRAP TRANSPORTER SMALL PERMEASE PROTEIN YIAM"/>
    <property type="match status" value="1"/>
</dbReference>
<keyword evidence="5 9" id="KW-0812">Transmembrane</keyword>
<dbReference type="InterPro" id="IPR055348">
    <property type="entry name" value="DctQ"/>
</dbReference>
<evidence type="ECO:0000256" key="2">
    <source>
        <dbReference type="ARBA" id="ARBA00022448"/>
    </source>
</evidence>
<proteinExistence type="inferred from homology"/>
<keyword evidence="4" id="KW-0997">Cell inner membrane</keyword>
<evidence type="ECO:0000256" key="7">
    <source>
        <dbReference type="ARBA" id="ARBA00023136"/>
    </source>
</evidence>
<dbReference type="GO" id="GO:0015740">
    <property type="term" value="P:C4-dicarboxylate transport"/>
    <property type="evidence" value="ECO:0007669"/>
    <property type="project" value="TreeGrafter"/>
</dbReference>
<keyword evidence="2" id="KW-0813">Transport</keyword>
<evidence type="ECO:0000256" key="8">
    <source>
        <dbReference type="ARBA" id="ARBA00038436"/>
    </source>
</evidence>
<evidence type="ECO:0000256" key="4">
    <source>
        <dbReference type="ARBA" id="ARBA00022519"/>
    </source>
</evidence>
<sequence>MKIIAYIDKVLQIIYDYIIIISGSIVTILIMTGAFMRYILKTDFYGSEEIILIFGYWLYFIGSISASRSKTHLNADMVSIFTQNPRIISIKEIIKDLLSLAICCVAIKWCYDYWSWTIALKPRTSVHKIPYYFQQFPMCLAFFMWGFYLIRDCVTSFLDLKNIDTKVSIEIFKGRNA</sequence>
<feature type="transmembrane region" description="Helical" evidence="9">
    <location>
        <begin position="50"/>
        <end position="67"/>
    </location>
</feature>
<evidence type="ECO:0000256" key="1">
    <source>
        <dbReference type="ARBA" id="ARBA00004429"/>
    </source>
</evidence>
<dbReference type="RefSeq" id="WP_149487693.1">
    <property type="nucleotide sequence ID" value="NZ_CP036150.1"/>
</dbReference>
<evidence type="ECO:0000256" key="5">
    <source>
        <dbReference type="ARBA" id="ARBA00022692"/>
    </source>
</evidence>
<reference evidence="11 12" key="1">
    <citation type="submission" date="2019-02" db="EMBL/GenBank/DDBJ databases">
        <title>Complete Genome Sequence and Methylome Analysis of free living Spirochaetas.</title>
        <authorList>
            <person name="Fomenkov A."/>
            <person name="Dubinina G."/>
            <person name="Leshcheva N."/>
            <person name="Mikheeva N."/>
            <person name="Grabovich M."/>
            <person name="Vincze T."/>
            <person name="Roberts R.J."/>
        </authorList>
    </citation>
    <scope>NUCLEOTIDE SEQUENCE [LARGE SCALE GENOMIC DNA]</scope>
    <source>
        <strain evidence="11 12">K2</strain>
    </source>
</reference>
<evidence type="ECO:0000256" key="3">
    <source>
        <dbReference type="ARBA" id="ARBA00022475"/>
    </source>
</evidence>
<dbReference type="GO" id="GO:0022857">
    <property type="term" value="F:transmembrane transporter activity"/>
    <property type="evidence" value="ECO:0007669"/>
    <property type="project" value="TreeGrafter"/>
</dbReference>
<dbReference type="GO" id="GO:0005886">
    <property type="term" value="C:plasma membrane"/>
    <property type="evidence" value="ECO:0007669"/>
    <property type="project" value="UniProtKB-SubCell"/>
</dbReference>
<comment type="subcellular location">
    <subcellularLocation>
        <location evidence="1">Cell inner membrane</location>
        <topology evidence="1">Multi-pass membrane protein</topology>
    </subcellularLocation>
</comment>
<dbReference type="PANTHER" id="PTHR35011">
    <property type="entry name" value="2,3-DIKETO-L-GULONATE TRAP TRANSPORTER SMALL PERMEASE PROTEIN YIAM"/>
    <property type="match status" value="1"/>
</dbReference>
<dbReference type="EMBL" id="CP036150">
    <property type="protein sequence ID" value="QEN09619.1"/>
    <property type="molecule type" value="Genomic_DNA"/>
</dbReference>
<evidence type="ECO:0000256" key="6">
    <source>
        <dbReference type="ARBA" id="ARBA00022989"/>
    </source>
</evidence>
<dbReference type="KEGG" id="ock:EXM22_17115"/>
<feature type="domain" description="Tripartite ATP-independent periplasmic transporters DctQ component" evidence="10">
    <location>
        <begin position="27"/>
        <end position="156"/>
    </location>
</feature>
<keyword evidence="6 9" id="KW-1133">Transmembrane helix</keyword>
<evidence type="ECO:0000259" key="10">
    <source>
        <dbReference type="Pfam" id="PF04290"/>
    </source>
</evidence>
<dbReference type="OrthoDB" id="4964541at2"/>
<dbReference type="AlphaFoldDB" id="A0A5C1QQV7"/>
<dbReference type="Proteomes" id="UP000324209">
    <property type="component" value="Chromosome"/>
</dbReference>
<dbReference type="InterPro" id="IPR007387">
    <property type="entry name" value="TRAP_DctQ"/>
</dbReference>
<protein>
    <submittedName>
        <fullName evidence="11">TRAP transporter small permease subunit</fullName>
    </submittedName>
</protein>
<organism evidence="11 12">
    <name type="scientific">Oceanispirochaeta crateris</name>
    <dbReference type="NCBI Taxonomy" id="2518645"/>
    <lineage>
        <taxon>Bacteria</taxon>
        <taxon>Pseudomonadati</taxon>
        <taxon>Spirochaetota</taxon>
        <taxon>Spirochaetia</taxon>
        <taxon>Spirochaetales</taxon>
        <taxon>Spirochaetaceae</taxon>
        <taxon>Oceanispirochaeta</taxon>
    </lineage>
</organism>
<gene>
    <name evidence="11" type="ORF">EXM22_17115</name>
</gene>
<evidence type="ECO:0000313" key="11">
    <source>
        <dbReference type="EMBL" id="QEN09619.1"/>
    </source>
</evidence>
<dbReference type="Pfam" id="PF04290">
    <property type="entry name" value="DctQ"/>
    <property type="match status" value="1"/>
</dbReference>
<accession>A0A5C1QQV7</accession>
<feature type="transmembrane region" description="Helical" evidence="9">
    <location>
        <begin position="12"/>
        <end position="38"/>
    </location>
</feature>
<keyword evidence="7 9" id="KW-0472">Membrane</keyword>
<evidence type="ECO:0000256" key="9">
    <source>
        <dbReference type="SAM" id="Phobius"/>
    </source>
</evidence>
<comment type="similarity">
    <text evidence="8">Belongs to the TRAP transporter small permease family.</text>
</comment>